<accession>A0ACC1NJE7</accession>
<gene>
    <name evidence="1" type="ORF">NUW58_g7302</name>
</gene>
<sequence>MGVGRYFCVALPFILTVASIIAALIVGLSGVTSNDLYLFRIDVTNLTIDATQLQGLVNNATSLVSGKSAEDIANDIKGNVGNVGNDVTDKVKEVVGRSPLQWHDPNLLNAKAEGDVVTDVANALGGAKITASDIGLAYVYDFTLWGYCTTPQDGNKNCTKARFDWASQELDLEWVDRLTKVAGLNVTLPKELDDALNAYKTITKWTQVVFIIAIVALGLELLVGLFTACSRAVSCVTWIISGFATAAIIAAAILLTVTGSVVTGAVLAVSQHYGVKANLNQTFLGVLWVSVAFAIGAGLFWLFSICCCKPENRPYVGSSRSRHSDTEKLVPNGSYAPLGDNRNSAYGGYNYGAPQRGGARVGSRLRTVFSFAGLKEPCPRTIESTLQAGIWHRYEYVQAMSHEAVPPGRLRREYALTPITALAFLTLDERQYLLAAEDTDIIVYDVAASRLCGVLPVFHAQPIHGISVPPTAEEHGSYSTPESPSHILVWGGHAVKVLPSHVVEELIRSSSSNDENISLGGAREKLELVDTAPSAPEAIAPDWILDGRISPFDHNHIVLLTAHNEVIQGHVSANQGTLTLGRVQSPSRPILYSGNFFWVQRDCVLVAAGTVFGEIVVWKCHLGSGIDRNGRDRSTVIDDAQGNGEAVGCEVLFVFSGHEGSIFGVNISPPILTSSGETIRLLASCSDDRTIRIWDITERSENSTNDDIEYETQISIARQTGFGDSIVGSFGLINNQSRCVAMAMGHVSRIWQVEIKSPSLLSRGDMIEVYSFGEDATMQRWHLELDAGVEATSRTPKTGVANSASQSSSKLTHHETFSNHSGKQIWSHAMVANKNSLLIATGGGDGKIALMEHDSVHASKTPNTATDDVGHYPRSIQELEVSPMYLIEKCKPQNIGATPSMVSFKHGNGKEMFQSFTFITDDRLLITTRSGRLFLGSFGCRTEWKELTVSDAIRTTIQSYTILRSSRRDATAFIGTPNGELFYYHEASGESLRPVYKAERKITEIICLPDTLTSSLHMRHNSAGVSGEYIEVLVTVFGSTKSDLLRLDQDRILIQKTEVTVPDEFIERENINL</sequence>
<name>A0ACC1NJE7_9PEZI</name>
<dbReference type="Proteomes" id="UP001143856">
    <property type="component" value="Unassembled WGS sequence"/>
</dbReference>
<evidence type="ECO:0000313" key="2">
    <source>
        <dbReference type="Proteomes" id="UP001143856"/>
    </source>
</evidence>
<reference evidence="1" key="1">
    <citation type="submission" date="2022-10" db="EMBL/GenBank/DDBJ databases">
        <title>Genome Sequence of Xylaria curta.</title>
        <authorList>
            <person name="Buettner E."/>
        </authorList>
    </citation>
    <scope>NUCLEOTIDE SEQUENCE</scope>
    <source>
        <strain evidence="1">Babe10</strain>
    </source>
</reference>
<dbReference type="EMBL" id="JAPDGR010001862">
    <property type="protein sequence ID" value="KAJ2979060.1"/>
    <property type="molecule type" value="Genomic_DNA"/>
</dbReference>
<comment type="caution">
    <text evidence="1">The sequence shown here is derived from an EMBL/GenBank/DDBJ whole genome shotgun (WGS) entry which is preliminary data.</text>
</comment>
<organism evidence="1 2">
    <name type="scientific">Xylaria curta</name>
    <dbReference type="NCBI Taxonomy" id="42375"/>
    <lineage>
        <taxon>Eukaryota</taxon>
        <taxon>Fungi</taxon>
        <taxon>Dikarya</taxon>
        <taxon>Ascomycota</taxon>
        <taxon>Pezizomycotina</taxon>
        <taxon>Sordariomycetes</taxon>
        <taxon>Xylariomycetidae</taxon>
        <taxon>Xylariales</taxon>
        <taxon>Xylariaceae</taxon>
        <taxon>Xylaria</taxon>
    </lineage>
</organism>
<proteinExistence type="predicted"/>
<evidence type="ECO:0000313" key="1">
    <source>
        <dbReference type="EMBL" id="KAJ2979060.1"/>
    </source>
</evidence>
<keyword evidence="2" id="KW-1185">Reference proteome</keyword>
<protein>
    <submittedName>
        <fullName evidence="1">Uncharacterized protein</fullName>
    </submittedName>
</protein>